<accession>A0A9W9YM30</accession>
<feature type="transmembrane region" description="Helical" evidence="9">
    <location>
        <begin position="61"/>
        <end position="82"/>
    </location>
</feature>
<feature type="transmembrane region" description="Helical" evidence="9">
    <location>
        <begin position="102"/>
        <end position="122"/>
    </location>
</feature>
<dbReference type="InterPro" id="IPR017452">
    <property type="entry name" value="GPCR_Rhodpsn_7TM"/>
</dbReference>
<evidence type="ECO:0000313" key="11">
    <source>
        <dbReference type="EMBL" id="KAJ7352769.1"/>
    </source>
</evidence>
<evidence type="ECO:0000256" key="3">
    <source>
        <dbReference type="ARBA" id="ARBA00022692"/>
    </source>
</evidence>
<dbReference type="OrthoDB" id="5974618at2759"/>
<dbReference type="GO" id="GO:0005886">
    <property type="term" value="C:plasma membrane"/>
    <property type="evidence" value="ECO:0007669"/>
    <property type="project" value="UniProtKB-SubCell"/>
</dbReference>
<dbReference type="EMBL" id="MU827348">
    <property type="protein sequence ID" value="KAJ7352769.1"/>
    <property type="molecule type" value="Genomic_DNA"/>
</dbReference>
<evidence type="ECO:0000256" key="8">
    <source>
        <dbReference type="ARBA" id="ARBA00023224"/>
    </source>
</evidence>
<protein>
    <recommendedName>
        <fullName evidence="10">G-protein coupled receptors family 1 profile domain-containing protein</fullName>
    </recommendedName>
</protein>
<keyword evidence="4 9" id="KW-1133">Transmembrane helix</keyword>
<keyword evidence="12" id="KW-1185">Reference proteome</keyword>
<name>A0A9W9YM30_9CNID</name>
<dbReference type="PANTHER" id="PTHR24247">
    <property type="entry name" value="5-HYDROXYTRYPTAMINE RECEPTOR"/>
    <property type="match status" value="1"/>
</dbReference>
<evidence type="ECO:0000256" key="1">
    <source>
        <dbReference type="ARBA" id="ARBA00004651"/>
    </source>
</evidence>
<dbReference type="GO" id="GO:0007268">
    <property type="term" value="P:chemical synaptic transmission"/>
    <property type="evidence" value="ECO:0007669"/>
    <property type="project" value="TreeGrafter"/>
</dbReference>
<keyword evidence="7" id="KW-0675">Receptor</keyword>
<evidence type="ECO:0000256" key="9">
    <source>
        <dbReference type="SAM" id="Phobius"/>
    </source>
</evidence>
<evidence type="ECO:0000256" key="6">
    <source>
        <dbReference type="ARBA" id="ARBA00023136"/>
    </source>
</evidence>
<evidence type="ECO:0000256" key="4">
    <source>
        <dbReference type="ARBA" id="ARBA00022989"/>
    </source>
</evidence>
<evidence type="ECO:0000313" key="12">
    <source>
        <dbReference type="Proteomes" id="UP001163046"/>
    </source>
</evidence>
<dbReference type="GO" id="GO:0007187">
    <property type="term" value="P:G protein-coupled receptor signaling pathway, coupled to cyclic nucleotide second messenger"/>
    <property type="evidence" value="ECO:0007669"/>
    <property type="project" value="TreeGrafter"/>
</dbReference>
<keyword evidence="6 9" id="KW-0472">Membrane</keyword>
<keyword evidence="5" id="KW-0297">G-protein coupled receptor</keyword>
<dbReference type="Gene3D" id="1.20.1070.10">
    <property type="entry name" value="Rhodopsin 7-helix transmembrane proteins"/>
    <property type="match status" value="1"/>
</dbReference>
<keyword evidence="2" id="KW-1003">Cell membrane</keyword>
<dbReference type="AlphaFoldDB" id="A0A9W9YM30"/>
<gene>
    <name evidence="11" type="ORF">OS493_034120</name>
</gene>
<sequence>MALSFRRTFGTNVFEKRSTHTLIIGLASADFLVGLVSLPIWMSISLSAQRGHQFNKHIYQFYITTDIFIGGASILQLTGISIERSHAILRPLKHRLLQRKTFYIALVTAWLLSAVLASLQPLQYGTDWQMPYTILAASVCFFIPVMVVITAYSSILVAAKSKETLNAHQAHKATLEKEVLLKSAALTLQNEYQYLNDALYCGVDSAVFDRSSDNTVVHYGMAATVYPDHASYVKPRSPSIANHFCPFAAFRQMDALQFQFIEPIPVLLPKPGHAQNHHCSSSSDSFEGAQVLMKCSENAPAACPCHVCEGPASSPKRVARRAQRAKKVPQELVLEPCCRGLVLGKKGNAQKWRATITFDVISTGYM</sequence>
<comment type="subcellular location">
    <subcellularLocation>
        <location evidence="1">Cell membrane</location>
        <topology evidence="1">Multi-pass membrane protein</topology>
    </subcellularLocation>
</comment>
<evidence type="ECO:0000256" key="7">
    <source>
        <dbReference type="ARBA" id="ARBA00023170"/>
    </source>
</evidence>
<dbReference type="PRINTS" id="PR00237">
    <property type="entry name" value="GPCRRHODOPSN"/>
</dbReference>
<feature type="transmembrane region" description="Helical" evidence="9">
    <location>
        <begin position="21"/>
        <end position="41"/>
    </location>
</feature>
<dbReference type="GO" id="GO:0045202">
    <property type="term" value="C:synapse"/>
    <property type="evidence" value="ECO:0007669"/>
    <property type="project" value="GOC"/>
</dbReference>
<feature type="transmembrane region" description="Helical" evidence="9">
    <location>
        <begin position="134"/>
        <end position="159"/>
    </location>
</feature>
<proteinExistence type="predicted"/>
<keyword evidence="3 9" id="KW-0812">Transmembrane</keyword>
<dbReference type="PANTHER" id="PTHR24247:SF202">
    <property type="entry name" value="5-HYDROXYTRYPTAMINE RECEPTOR 1"/>
    <property type="match status" value="1"/>
</dbReference>
<evidence type="ECO:0000259" key="10">
    <source>
        <dbReference type="PROSITE" id="PS50262"/>
    </source>
</evidence>
<evidence type="ECO:0000256" key="2">
    <source>
        <dbReference type="ARBA" id="ARBA00022475"/>
    </source>
</evidence>
<dbReference type="GO" id="GO:0030594">
    <property type="term" value="F:neurotransmitter receptor activity"/>
    <property type="evidence" value="ECO:0007669"/>
    <property type="project" value="TreeGrafter"/>
</dbReference>
<reference evidence="11" key="1">
    <citation type="submission" date="2023-01" db="EMBL/GenBank/DDBJ databases">
        <title>Genome assembly of the deep-sea coral Lophelia pertusa.</title>
        <authorList>
            <person name="Herrera S."/>
            <person name="Cordes E."/>
        </authorList>
    </citation>
    <scope>NUCLEOTIDE SEQUENCE</scope>
    <source>
        <strain evidence="11">USNM1676648</strain>
        <tissue evidence="11">Polyp</tissue>
    </source>
</reference>
<feature type="domain" description="G-protein coupled receptors family 1 profile" evidence="10">
    <location>
        <begin position="1"/>
        <end position="117"/>
    </location>
</feature>
<dbReference type="GO" id="GO:0030425">
    <property type="term" value="C:dendrite"/>
    <property type="evidence" value="ECO:0007669"/>
    <property type="project" value="TreeGrafter"/>
</dbReference>
<organism evidence="11 12">
    <name type="scientific">Desmophyllum pertusum</name>
    <dbReference type="NCBI Taxonomy" id="174260"/>
    <lineage>
        <taxon>Eukaryota</taxon>
        <taxon>Metazoa</taxon>
        <taxon>Cnidaria</taxon>
        <taxon>Anthozoa</taxon>
        <taxon>Hexacorallia</taxon>
        <taxon>Scleractinia</taxon>
        <taxon>Caryophylliina</taxon>
        <taxon>Caryophylliidae</taxon>
        <taxon>Desmophyllum</taxon>
    </lineage>
</organism>
<dbReference type="InterPro" id="IPR000276">
    <property type="entry name" value="GPCR_Rhodpsn"/>
</dbReference>
<dbReference type="Pfam" id="PF00001">
    <property type="entry name" value="7tm_1"/>
    <property type="match status" value="1"/>
</dbReference>
<dbReference type="PROSITE" id="PS50262">
    <property type="entry name" value="G_PROTEIN_RECEP_F1_2"/>
    <property type="match status" value="1"/>
</dbReference>
<dbReference type="Proteomes" id="UP001163046">
    <property type="component" value="Unassembled WGS sequence"/>
</dbReference>
<comment type="caution">
    <text evidence="11">The sequence shown here is derived from an EMBL/GenBank/DDBJ whole genome shotgun (WGS) entry which is preliminary data.</text>
</comment>
<dbReference type="GO" id="GO:0004993">
    <property type="term" value="F:G protein-coupled serotonin receptor activity"/>
    <property type="evidence" value="ECO:0007669"/>
    <property type="project" value="TreeGrafter"/>
</dbReference>
<evidence type="ECO:0000256" key="5">
    <source>
        <dbReference type="ARBA" id="ARBA00023040"/>
    </source>
</evidence>
<dbReference type="SUPFAM" id="SSF81321">
    <property type="entry name" value="Family A G protein-coupled receptor-like"/>
    <property type="match status" value="1"/>
</dbReference>
<keyword evidence="8" id="KW-0807">Transducer</keyword>